<dbReference type="AlphaFoldDB" id="A0A7W8MTC9"/>
<keyword evidence="2" id="KW-1185">Reference proteome</keyword>
<evidence type="ECO:0000313" key="2">
    <source>
        <dbReference type="Proteomes" id="UP000568106"/>
    </source>
</evidence>
<name>A0A7W8MTC9_9BACT</name>
<dbReference type="Proteomes" id="UP000568106">
    <property type="component" value="Unassembled WGS sequence"/>
</dbReference>
<comment type="caution">
    <text evidence="1">The sequence shown here is derived from an EMBL/GenBank/DDBJ whole genome shotgun (WGS) entry which is preliminary data.</text>
</comment>
<protein>
    <submittedName>
        <fullName evidence="1">Uncharacterized protein</fullName>
    </submittedName>
</protein>
<proteinExistence type="predicted"/>
<evidence type="ECO:0000313" key="1">
    <source>
        <dbReference type="EMBL" id="MBB5319317.1"/>
    </source>
</evidence>
<gene>
    <name evidence="1" type="ORF">HDF09_004023</name>
</gene>
<organism evidence="1 2">
    <name type="scientific">Tunturiibacter empetritectus</name>
    <dbReference type="NCBI Taxonomy" id="3069691"/>
    <lineage>
        <taxon>Bacteria</taxon>
        <taxon>Pseudomonadati</taxon>
        <taxon>Acidobacteriota</taxon>
        <taxon>Terriglobia</taxon>
        <taxon>Terriglobales</taxon>
        <taxon>Acidobacteriaceae</taxon>
        <taxon>Tunturiibacter</taxon>
    </lineage>
</organism>
<sequence length="73" mass="8006">MMHYDGSLATTRGSAYPTAIAVTLQNSLAKPAEVLLILPLKRVARRTEAMRENSFIPASAVHCSLDPFFTFLP</sequence>
<dbReference type="EMBL" id="JACHDY010000007">
    <property type="protein sequence ID" value="MBB5319317.1"/>
    <property type="molecule type" value="Genomic_DNA"/>
</dbReference>
<accession>A0A7W8MTC9</accession>
<reference evidence="1" key="1">
    <citation type="submission" date="2020-08" db="EMBL/GenBank/DDBJ databases">
        <title>Genomic Encyclopedia of Type Strains, Phase IV (KMG-V): Genome sequencing to study the core and pangenomes of soil and plant-associated prokaryotes.</title>
        <authorList>
            <person name="Whitman W."/>
        </authorList>
    </citation>
    <scope>NUCLEOTIDE SEQUENCE [LARGE SCALE GENOMIC DNA]</scope>
    <source>
        <strain evidence="1">M8UP27</strain>
    </source>
</reference>